<evidence type="ECO:0000313" key="3">
    <source>
        <dbReference type="EMBL" id="CAF5070736.1"/>
    </source>
</evidence>
<dbReference type="Proteomes" id="UP000676336">
    <property type="component" value="Unassembled WGS sequence"/>
</dbReference>
<evidence type="ECO:0000313" key="1">
    <source>
        <dbReference type="EMBL" id="CAF4751033.1"/>
    </source>
</evidence>
<comment type="caution">
    <text evidence="1">The sequence shown here is derived from an EMBL/GenBank/DDBJ whole genome shotgun (WGS) entry which is preliminary data.</text>
</comment>
<sequence length="34" mass="3754">PCGQYEFTDSTSATLVDALRRMLTKNTKTIVVHG</sequence>
<dbReference type="Proteomes" id="UP000663866">
    <property type="component" value="Unassembled WGS sequence"/>
</dbReference>
<dbReference type="EMBL" id="CAJOBI010227736">
    <property type="protein sequence ID" value="CAF5057163.1"/>
    <property type="molecule type" value="Genomic_DNA"/>
</dbReference>
<dbReference type="Proteomes" id="UP000681720">
    <property type="component" value="Unassembled WGS sequence"/>
</dbReference>
<reference evidence="1" key="1">
    <citation type="submission" date="2021-02" db="EMBL/GenBank/DDBJ databases">
        <authorList>
            <person name="Nowell W R."/>
        </authorList>
    </citation>
    <scope>NUCLEOTIDE SEQUENCE</scope>
</reference>
<evidence type="ECO:0000313" key="2">
    <source>
        <dbReference type="EMBL" id="CAF5057163.1"/>
    </source>
</evidence>
<dbReference type="EMBL" id="CAJOBJ010238639">
    <property type="protein sequence ID" value="CAF5070736.1"/>
    <property type="molecule type" value="Genomic_DNA"/>
</dbReference>
<protein>
    <submittedName>
        <fullName evidence="1">Uncharacterized protein</fullName>
    </submittedName>
</protein>
<organism evidence="1 4">
    <name type="scientific">Rotaria magnacalcarata</name>
    <dbReference type="NCBI Taxonomy" id="392030"/>
    <lineage>
        <taxon>Eukaryota</taxon>
        <taxon>Metazoa</taxon>
        <taxon>Spiralia</taxon>
        <taxon>Gnathifera</taxon>
        <taxon>Rotifera</taxon>
        <taxon>Eurotatoria</taxon>
        <taxon>Bdelloidea</taxon>
        <taxon>Philodinida</taxon>
        <taxon>Philodinidae</taxon>
        <taxon>Rotaria</taxon>
    </lineage>
</organism>
<feature type="non-terminal residue" evidence="1">
    <location>
        <position position="1"/>
    </location>
</feature>
<keyword evidence="4" id="KW-1185">Reference proteome</keyword>
<proteinExistence type="predicted"/>
<dbReference type="AlphaFoldDB" id="A0A821LHI5"/>
<evidence type="ECO:0000313" key="4">
    <source>
        <dbReference type="Proteomes" id="UP000663866"/>
    </source>
</evidence>
<gene>
    <name evidence="3" type="ORF">GIL414_LOCUS61096</name>
    <name evidence="1" type="ORF">OVN521_LOCUS50151</name>
    <name evidence="2" type="ORF">SMN809_LOCUS59540</name>
</gene>
<dbReference type="EMBL" id="CAJOBG010113893">
    <property type="protein sequence ID" value="CAF4751033.1"/>
    <property type="molecule type" value="Genomic_DNA"/>
</dbReference>
<name>A0A821LHI5_9BILA</name>
<accession>A0A821LHI5</accession>